<dbReference type="CDD" id="cd00056">
    <property type="entry name" value="ENDO3c"/>
    <property type="match status" value="1"/>
</dbReference>
<dbReference type="InterPro" id="IPR029119">
    <property type="entry name" value="MutY_C"/>
</dbReference>
<protein>
    <recommendedName>
        <fullName evidence="4 13">Adenine DNA glycosylase</fullName>
        <ecNumber evidence="3 13">3.2.2.31</ecNumber>
    </recommendedName>
</protein>
<dbReference type="Proteomes" id="UP000277204">
    <property type="component" value="Unassembled WGS sequence"/>
</dbReference>
<dbReference type="Pfam" id="PF14815">
    <property type="entry name" value="NUDIX_4"/>
    <property type="match status" value="1"/>
</dbReference>
<proteinExistence type="inferred from homology"/>
<dbReference type="PANTHER" id="PTHR42944:SF1">
    <property type="entry name" value="ADENINE DNA GLYCOSYLASE"/>
    <property type="match status" value="1"/>
</dbReference>
<dbReference type="SUPFAM" id="SSF55811">
    <property type="entry name" value="Nudix"/>
    <property type="match status" value="1"/>
</dbReference>
<keyword evidence="8" id="KW-0378">Hydrolase</keyword>
<keyword evidence="12 13" id="KW-0326">Glycosidase</keyword>
<dbReference type="InterPro" id="IPR004036">
    <property type="entry name" value="Endonuclease-III-like_CS2"/>
</dbReference>
<evidence type="ECO:0000256" key="1">
    <source>
        <dbReference type="ARBA" id="ARBA00000843"/>
    </source>
</evidence>
<evidence type="ECO:0000256" key="4">
    <source>
        <dbReference type="ARBA" id="ARBA00022023"/>
    </source>
</evidence>
<dbReference type="GO" id="GO:0006298">
    <property type="term" value="P:mismatch repair"/>
    <property type="evidence" value="ECO:0007669"/>
    <property type="project" value="TreeGrafter"/>
</dbReference>
<evidence type="ECO:0000256" key="10">
    <source>
        <dbReference type="ARBA" id="ARBA00023014"/>
    </source>
</evidence>
<dbReference type="GO" id="GO:0006284">
    <property type="term" value="P:base-excision repair"/>
    <property type="evidence" value="ECO:0007669"/>
    <property type="project" value="UniProtKB-UniRule"/>
</dbReference>
<dbReference type="PANTHER" id="PTHR42944">
    <property type="entry name" value="ADENINE DNA GLYCOSYLASE"/>
    <property type="match status" value="1"/>
</dbReference>
<comment type="function">
    <text evidence="13">Adenine glycosylase active on G-A mispairs.</text>
</comment>
<dbReference type="SMART" id="SM00478">
    <property type="entry name" value="ENDO3c"/>
    <property type="match status" value="1"/>
</dbReference>
<keyword evidence="7 13" id="KW-0227">DNA damage</keyword>
<dbReference type="InterPro" id="IPR023170">
    <property type="entry name" value="HhH_base_excis_C"/>
</dbReference>
<keyword evidence="6" id="KW-0479">Metal-binding</keyword>
<dbReference type="GO" id="GO:0005634">
    <property type="term" value="C:nucleus"/>
    <property type="evidence" value="ECO:0007669"/>
    <property type="project" value="TreeGrafter"/>
</dbReference>
<evidence type="ECO:0000256" key="5">
    <source>
        <dbReference type="ARBA" id="ARBA00022485"/>
    </source>
</evidence>
<evidence type="ECO:0000256" key="8">
    <source>
        <dbReference type="ARBA" id="ARBA00022801"/>
    </source>
</evidence>
<dbReference type="InterPro" id="IPR015797">
    <property type="entry name" value="NUDIX_hydrolase-like_dom_sf"/>
</dbReference>
<evidence type="ECO:0000256" key="12">
    <source>
        <dbReference type="ARBA" id="ARBA00023295"/>
    </source>
</evidence>
<keyword evidence="15" id="KW-1185">Reference proteome</keyword>
<dbReference type="SUPFAM" id="SSF48150">
    <property type="entry name" value="DNA-glycosylase"/>
    <property type="match status" value="1"/>
</dbReference>
<dbReference type="GO" id="GO:0035485">
    <property type="term" value="F:adenine/guanine mispair binding"/>
    <property type="evidence" value="ECO:0007669"/>
    <property type="project" value="TreeGrafter"/>
</dbReference>
<dbReference type="Pfam" id="PF00730">
    <property type="entry name" value="HhH-GPD"/>
    <property type="match status" value="1"/>
</dbReference>
<dbReference type="Gene3D" id="1.10.340.30">
    <property type="entry name" value="Hypothetical protein, domain 2"/>
    <property type="match status" value="1"/>
</dbReference>
<evidence type="ECO:0000256" key="7">
    <source>
        <dbReference type="ARBA" id="ARBA00022763"/>
    </source>
</evidence>
<comment type="cofactor">
    <cofactor evidence="13">
        <name>[4Fe-4S] cluster</name>
        <dbReference type="ChEBI" id="CHEBI:49883"/>
    </cofactor>
    <text evidence="13">Binds 1 [4Fe-4S] cluster.</text>
</comment>
<evidence type="ECO:0000256" key="3">
    <source>
        <dbReference type="ARBA" id="ARBA00012045"/>
    </source>
</evidence>
<dbReference type="GO" id="GO:0051539">
    <property type="term" value="F:4 iron, 4 sulfur cluster binding"/>
    <property type="evidence" value="ECO:0007669"/>
    <property type="project" value="UniProtKB-UniRule"/>
</dbReference>
<dbReference type="Gene3D" id="1.10.1670.10">
    <property type="entry name" value="Helix-hairpin-Helix base-excision DNA repair enzymes (C-terminal)"/>
    <property type="match status" value="1"/>
</dbReference>
<evidence type="ECO:0000313" key="14">
    <source>
        <dbReference type="EMBL" id="VDP29546.1"/>
    </source>
</evidence>
<evidence type="ECO:0000256" key="6">
    <source>
        <dbReference type="ARBA" id="ARBA00022723"/>
    </source>
</evidence>
<dbReference type="InterPro" id="IPR003265">
    <property type="entry name" value="HhH-GPD_domain"/>
</dbReference>
<keyword evidence="11" id="KW-0234">DNA repair</keyword>
<accession>A0A183MS56</accession>
<dbReference type="InterPro" id="IPR044298">
    <property type="entry name" value="MIG/MutY"/>
</dbReference>
<keyword evidence="9 13" id="KW-0408">Iron</keyword>
<dbReference type="GO" id="GO:0032357">
    <property type="term" value="F:oxidized purine DNA binding"/>
    <property type="evidence" value="ECO:0007669"/>
    <property type="project" value="TreeGrafter"/>
</dbReference>
<evidence type="ECO:0000256" key="2">
    <source>
        <dbReference type="ARBA" id="ARBA00008343"/>
    </source>
</evidence>
<keyword evidence="5" id="KW-0004">4Fe-4S</keyword>
<dbReference type="GO" id="GO:0046872">
    <property type="term" value="F:metal ion binding"/>
    <property type="evidence" value="ECO:0007669"/>
    <property type="project" value="UniProtKB-UniRule"/>
</dbReference>
<dbReference type="STRING" id="48269.A0A183MS56"/>
<comment type="catalytic activity">
    <reaction evidence="1 13">
        <text>Hydrolyzes free adenine bases from 7,8-dihydro-8-oxoguanine:adenine mismatched double-stranded DNA, leaving an apurinic site.</text>
        <dbReference type="EC" id="3.2.2.31"/>
    </reaction>
</comment>
<dbReference type="CDD" id="cd03431">
    <property type="entry name" value="NUDIX_DNA_Glycosylase_C-MutY"/>
    <property type="match status" value="1"/>
</dbReference>
<dbReference type="GO" id="GO:0000701">
    <property type="term" value="F:purine-specific mismatch base pair DNA N-glycosylase activity"/>
    <property type="evidence" value="ECO:0007669"/>
    <property type="project" value="UniProtKB-EC"/>
</dbReference>
<dbReference type="PROSITE" id="PS01155">
    <property type="entry name" value="ENDONUCLEASE_III_2"/>
    <property type="match status" value="1"/>
</dbReference>
<evidence type="ECO:0000256" key="13">
    <source>
        <dbReference type="RuleBase" id="RU365096"/>
    </source>
</evidence>
<sequence>MLDFSIHSFTSNQIEKLRESLLLWYDRSKRDLPWRQMALNPDPNLRGYAVWVSEVMLQQTQVKTVIDYYDRWMKIVNEFNSIFPQSAEVLKHSIPGVGRYTAGAIASIAFNQCTPVLDGNVIRVLTRLRQIGSPIQLPTSMEYLWNLATKLVDLNRPGDFNQALMELGAVCCTPKNPDCMRCPLNKVGLCESYKQANVSKSDYISTDLEDCHLCINSSVYQKSLGVMNYPVKLSKREPRKQNTVILITYTSRKENEALKNYYLLLQRPKTDLKQINILMHAFSGLLAGLWEFPSYTIGDDKLTSDIQQSFIPLVIDRITNALNPSLNITSINELNVKPIGEVLHIFSHIHMTYIVFELKVEQQQQQTIPSDCLNNSNTTTTTCDWPPSLNSGRWVSREDLNDSAISTATRKASYVFAHFENSKSSHSEVSVHVHYLFLTLISKLGNWI</sequence>
<evidence type="ECO:0000256" key="11">
    <source>
        <dbReference type="ARBA" id="ARBA00023204"/>
    </source>
</evidence>
<dbReference type="AlphaFoldDB" id="A0A183MS56"/>
<dbReference type="GO" id="GO:0034039">
    <property type="term" value="F:8-oxo-7,8-dihydroguanine DNA N-glycosylase activity"/>
    <property type="evidence" value="ECO:0007669"/>
    <property type="project" value="TreeGrafter"/>
</dbReference>
<reference evidence="14 15" key="1">
    <citation type="submission" date="2018-11" db="EMBL/GenBank/DDBJ databases">
        <authorList>
            <consortium name="Pathogen Informatics"/>
        </authorList>
    </citation>
    <scope>NUCLEOTIDE SEQUENCE [LARGE SCALE GENOMIC DNA]</scope>
    <source>
        <strain evidence="14 15">Zambia</strain>
    </source>
</reference>
<dbReference type="Gene3D" id="3.90.79.10">
    <property type="entry name" value="Nucleoside Triphosphate Pyrophosphohydrolase"/>
    <property type="match status" value="1"/>
</dbReference>
<evidence type="ECO:0000256" key="9">
    <source>
        <dbReference type="ARBA" id="ARBA00023004"/>
    </source>
</evidence>
<gene>
    <name evidence="14" type="ORF">SMRZ_LOCUS18881</name>
</gene>
<organism evidence="14 15">
    <name type="scientific">Schistosoma margrebowiei</name>
    <dbReference type="NCBI Taxonomy" id="48269"/>
    <lineage>
        <taxon>Eukaryota</taxon>
        <taxon>Metazoa</taxon>
        <taxon>Spiralia</taxon>
        <taxon>Lophotrochozoa</taxon>
        <taxon>Platyhelminthes</taxon>
        <taxon>Trematoda</taxon>
        <taxon>Digenea</taxon>
        <taxon>Strigeidida</taxon>
        <taxon>Schistosomatoidea</taxon>
        <taxon>Schistosomatidae</taxon>
        <taxon>Schistosoma</taxon>
    </lineage>
</organism>
<evidence type="ECO:0000313" key="15">
    <source>
        <dbReference type="Proteomes" id="UP000277204"/>
    </source>
</evidence>
<dbReference type="EC" id="3.2.2.31" evidence="3 13"/>
<name>A0A183MS56_9TREM</name>
<keyword evidence="10" id="KW-0411">Iron-sulfur</keyword>
<comment type="similarity">
    <text evidence="2 13">Belongs to the Nth/MutY family.</text>
</comment>
<dbReference type="EMBL" id="UZAI01017790">
    <property type="protein sequence ID" value="VDP29546.1"/>
    <property type="molecule type" value="Genomic_DNA"/>
</dbReference>
<dbReference type="InterPro" id="IPR011257">
    <property type="entry name" value="DNA_glycosylase"/>
</dbReference>